<evidence type="ECO:0000256" key="1">
    <source>
        <dbReference type="SAM" id="MobiDB-lite"/>
    </source>
</evidence>
<comment type="caution">
    <text evidence="2">The sequence shown here is derived from an EMBL/GenBank/DDBJ whole genome shotgun (WGS) entry which is preliminary data.</text>
</comment>
<feature type="region of interest" description="Disordered" evidence="1">
    <location>
        <begin position="313"/>
        <end position="337"/>
    </location>
</feature>
<organism evidence="2 3">
    <name type="scientific">Reticulomyxa filosa</name>
    <dbReference type="NCBI Taxonomy" id="46433"/>
    <lineage>
        <taxon>Eukaryota</taxon>
        <taxon>Sar</taxon>
        <taxon>Rhizaria</taxon>
        <taxon>Retaria</taxon>
        <taxon>Foraminifera</taxon>
        <taxon>Monothalamids</taxon>
        <taxon>Reticulomyxidae</taxon>
        <taxon>Reticulomyxa</taxon>
    </lineage>
</organism>
<feature type="compositionally biased region" description="Basic residues" evidence="1">
    <location>
        <begin position="316"/>
        <end position="330"/>
    </location>
</feature>
<name>X6P0V4_RETFI</name>
<gene>
    <name evidence="2" type="ORF">RFI_05950</name>
</gene>
<evidence type="ECO:0000313" key="3">
    <source>
        <dbReference type="Proteomes" id="UP000023152"/>
    </source>
</evidence>
<protein>
    <submittedName>
        <fullName evidence="2">GTPase</fullName>
    </submittedName>
</protein>
<dbReference type="AlphaFoldDB" id="X6P0V4"/>
<sequence length="530" mass="63292">MDFSGEMEEDSTGMCTFEWFCSGFVFFFLLIKKIEDTTNENTATIMEEDWSNSCRDMSTQEEKCIHDRQWEKEQLKDISLRMNKVLNMLKVKIEVLNNETMQIDWLDEMQKEHQKDLEDITNSFLLTERKKAREMVDTKAEIRALRKKCKELEEELKELKTKHENEKKGHLDLSNRQDEIIQEKDRTLVEVQAAKAELEMQLNTLQQKYDKLFKDNTQLSVQMHQKESALQRQFAAKFDEMMEERREKYRTWKEESDEALAKKIESAQRTYEQQIEDFKHTIETQAQELEEFQNSCLESSRLVDKLKTELENELQKKKKQSGNNKQKRARDKVEKEMQMRQKEANSEFKRLNANQDYWPMCEKINLDLQMEIEILKQKLNIIEEQHKIESPLCPRKRRCTNSSLMETKILRSVQQENFPFRIVLIRQQDGWIGFELQNQWNRPIILKGWTLSDTCQSSTFPLPEKIFVPKETIRICLNSNKKQGNDLIWRGFHIKTDEKNELWVEDKLNSRHKIATFAIPISSGQFVLKD</sequence>
<accession>X6P0V4</accession>
<evidence type="ECO:0000313" key="2">
    <source>
        <dbReference type="EMBL" id="ETO31167.1"/>
    </source>
</evidence>
<keyword evidence="3" id="KW-1185">Reference proteome</keyword>
<dbReference type="Proteomes" id="UP000023152">
    <property type="component" value="Unassembled WGS sequence"/>
</dbReference>
<proteinExistence type="predicted"/>
<reference evidence="2 3" key="1">
    <citation type="journal article" date="2013" name="Curr. Biol.">
        <title>The Genome of the Foraminiferan Reticulomyxa filosa.</title>
        <authorList>
            <person name="Glockner G."/>
            <person name="Hulsmann N."/>
            <person name="Schleicher M."/>
            <person name="Noegel A.A."/>
            <person name="Eichinger L."/>
            <person name="Gallinger C."/>
            <person name="Pawlowski J."/>
            <person name="Sierra R."/>
            <person name="Euteneuer U."/>
            <person name="Pillet L."/>
            <person name="Moustafa A."/>
            <person name="Platzer M."/>
            <person name="Groth M."/>
            <person name="Szafranski K."/>
            <person name="Schliwa M."/>
        </authorList>
    </citation>
    <scope>NUCLEOTIDE SEQUENCE [LARGE SCALE GENOMIC DNA]</scope>
</reference>
<dbReference type="EMBL" id="ASPP01005104">
    <property type="protein sequence ID" value="ETO31167.1"/>
    <property type="molecule type" value="Genomic_DNA"/>
</dbReference>